<dbReference type="Proteomes" id="UP001501323">
    <property type="component" value="Unassembled WGS sequence"/>
</dbReference>
<reference evidence="4" key="1">
    <citation type="journal article" date="2019" name="Int. J. Syst. Evol. Microbiol.">
        <title>The Global Catalogue of Microorganisms (GCM) 10K type strain sequencing project: providing services to taxonomists for standard genome sequencing and annotation.</title>
        <authorList>
            <consortium name="The Broad Institute Genomics Platform"/>
            <consortium name="The Broad Institute Genome Sequencing Center for Infectious Disease"/>
            <person name="Wu L."/>
            <person name="Ma J."/>
        </authorList>
    </citation>
    <scope>NUCLEOTIDE SEQUENCE [LARGE SCALE GENOMIC DNA]</scope>
    <source>
        <strain evidence="4">JCM 18392</strain>
    </source>
</reference>
<dbReference type="EMBL" id="BAABJY010000001">
    <property type="protein sequence ID" value="GAA4854104.1"/>
    <property type="molecule type" value="Genomic_DNA"/>
</dbReference>
<gene>
    <name evidence="3" type="ORF">GCM10023332_01690</name>
</gene>
<organism evidence="3 4">
    <name type="scientific">Luteimonas vadosa</name>
    <dbReference type="NCBI Taxonomy" id="1165507"/>
    <lineage>
        <taxon>Bacteria</taxon>
        <taxon>Pseudomonadati</taxon>
        <taxon>Pseudomonadota</taxon>
        <taxon>Gammaproteobacteria</taxon>
        <taxon>Lysobacterales</taxon>
        <taxon>Lysobacteraceae</taxon>
        <taxon>Luteimonas</taxon>
    </lineage>
</organism>
<evidence type="ECO:0008006" key="5">
    <source>
        <dbReference type="Google" id="ProtNLM"/>
    </source>
</evidence>
<evidence type="ECO:0000313" key="3">
    <source>
        <dbReference type="EMBL" id="GAA4854104.1"/>
    </source>
</evidence>
<dbReference type="InterPro" id="IPR050194">
    <property type="entry name" value="Glycosyltransferase_grp1"/>
</dbReference>
<feature type="domain" description="Glycosyl transferase family 1" evidence="1">
    <location>
        <begin position="173"/>
        <end position="326"/>
    </location>
</feature>
<dbReference type="PANTHER" id="PTHR45947">
    <property type="entry name" value="SULFOQUINOVOSYL TRANSFERASE SQD2"/>
    <property type="match status" value="1"/>
</dbReference>
<accession>A0ABP9DN93</accession>
<dbReference type="Gene3D" id="3.40.50.2000">
    <property type="entry name" value="Glycogen Phosphorylase B"/>
    <property type="match status" value="2"/>
</dbReference>
<protein>
    <recommendedName>
        <fullName evidence="5">Glycosyltransferase family 4 protein</fullName>
    </recommendedName>
</protein>
<evidence type="ECO:0000313" key="4">
    <source>
        <dbReference type="Proteomes" id="UP001501323"/>
    </source>
</evidence>
<dbReference type="SUPFAM" id="SSF53756">
    <property type="entry name" value="UDP-Glycosyltransferase/glycogen phosphorylase"/>
    <property type="match status" value="1"/>
</dbReference>
<feature type="domain" description="Glycosyltransferase subfamily 4-like N-terminal" evidence="2">
    <location>
        <begin position="46"/>
        <end position="154"/>
    </location>
</feature>
<comment type="caution">
    <text evidence="3">The sequence shown here is derived from an EMBL/GenBank/DDBJ whole genome shotgun (WGS) entry which is preliminary data.</text>
</comment>
<dbReference type="InterPro" id="IPR028098">
    <property type="entry name" value="Glyco_trans_4-like_N"/>
</dbReference>
<sequence length="364" mass="38974">MWSPGFTGFGGGIAAFGKALVQVLLLKARPITLCGRDDVGGSLLGQPLHGAGRWSLPLRKLAYAWLLLRLAGAQRPELVICTHLNYGPVALVARILFGIPYAVVGHGVEVDPGMSVLRRMALRRASAVWVVSRWTRDRARALGVHPDRIEILGNTVDPGRFHPGTTSDSLRSGLAVPAGARVVLTVARLDPAEGYKGCDAVLRALPRLNAAMGAVHYVIAGRGEDEVRLRELARQLKIEDRVHFAGFVDGSDLPGYYATADVYAMPSLGEGFGIVFLEAMASGTPVLGGNLDGTLDALDDGRLGALVDPRDDDAVASGLQSLLEGRGEDFWFEPLRLREACLDRHGPAAFQERIDQALARAGVH</sequence>
<evidence type="ECO:0000259" key="2">
    <source>
        <dbReference type="Pfam" id="PF13579"/>
    </source>
</evidence>
<dbReference type="Pfam" id="PF13579">
    <property type="entry name" value="Glyco_trans_4_4"/>
    <property type="match status" value="1"/>
</dbReference>
<dbReference type="InterPro" id="IPR001296">
    <property type="entry name" value="Glyco_trans_1"/>
</dbReference>
<keyword evidence="4" id="KW-1185">Reference proteome</keyword>
<dbReference type="PANTHER" id="PTHR45947:SF3">
    <property type="entry name" value="SULFOQUINOVOSYL TRANSFERASE SQD2"/>
    <property type="match status" value="1"/>
</dbReference>
<name>A0ABP9DN93_9GAMM</name>
<evidence type="ECO:0000259" key="1">
    <source>
        <dbReference type="Pfam" id="PF00534"/>
    </source>
</evidence>
<dbReference type="Pfam" id="PF00534">
    <property type="entry name" value="Glycos_transf_1"/>
    <property type="match status" value="1"/>
</dbReference>
<proteinExistence type="predicted"/>